<dbReference type="EMBL" id="HG994357">
    <property type="protein sequence ID" value="CAF2122833.1"/>
    <property type="molecule type" value="Genomic_DNA"/>
</dbReference>
<dbReference type="AlphaFoldDB" id="A0A816VML8"/>
<evidence type="ECO:0000313" key="1">
    <source>
        <dbReference type="EMBL" id="CAF2122833.1"/>
    </source>
</evidence>
<name>A0A816VML8_BRANA</name>
<gene>
    <name evidence="1" type="ORF">DARMORV10_A03P19720.1</name>
</gene>
<accession>A0A816VML8</accession>
<reference evidence="1" key="1">
    <citation type="submission" date="2021-01" db="EMBL/GenBank/DDBJ databases">
        <authorList>
            <consortium name="Genoscope - CEA"/>
            <person name="William W."/>
        </authorList>
    </citation>
    <scope>NUCLEOTIDE SEQUENCE</scope>
</reference>
<protein>
    <submittedName>
        <fullName evidence="1">(rape) hypothetical protein</fullName>
    </submittedName>
</protein>
<sequence length="49" mass="5958">MANSDDCDFFMWAEDLRLMLHQWFGPLYFVTLIQNLRLHRLINLVFICP</sequence>
<proteinExistence type="predicted"/>
<organism evidence="1">
    <name type="scientific">Brassica napus</name>
    <name type="common">Rape</name>
    <dbReference type="NCBI Taxonomy" id="3708"/>
    <lineage>
        <taxon>Eukaryota</taxon>
        <taxon>Viridiplantae</taxon>
        <taxon>Streptophyta</taxon>
        <taxon>Embryophyta</taxon>
        <taxon>Tracheophyta</taxon>
        <taxon>Spermatophyta</taxon>
        <taxon>Magnoliopsida</taxon>
        <taxon>eudicotyledons</taxon>
        <taxon>Gunneridae</taxon>
        <taxon>Pentapetalae</taxon>
        <taxon>rosids</taxon>
        <taxon>malvids</taxon>
        <taxon>Brassicales</taxon>
        <taxon>Brassicaceae</taxon>
        <taxon>Brassiceae</taxon>
        <taxon>Brassica</taxon>
    </lineage>
</organism>
<dbReference type="Proteomes" id="UP001295469">
    <property type="component" value="Chromosome A03"/>
</dbReference>